<dbReference type="EC" id="1.11.1.27" evidence="3"/>
<dbReference type="InterPro" id="IPR013766">
    <property type="entry name" value="Thioredoxin_domain"/>
</dbReference>
<comment type="caution">
    <text evidence="5">The sequence shown here is derived from an EMBL/GenBank/DDBJ whole genome shotgun (WGS) entry which is preliminary data.</text>
</comment>
<evidence type="ECO:0000313" key="5">
    <source>
        <dbReference type="EMBL" id="MCQ8897067.1"/>
    </source>
</evidence>
<dbReference type="RefSeq" id="WP_256764853.1">
    <property type="nucleotide sequence ID" value="NZ_JANIGO010000003.1"/>
</dbReference>
<comment type="catalytic activity">
    <reaction evidence="3">
        <text>a hydroperoxide + 2 glutathione = an alcohol + glutathione disulfide + H2O</text>
        <dbReference type="Rhea" id="RHEA:62632"/>
        <dbReference type="ChEBI" id="CHEBI:15377"/>
        <dbReference type="ChEBI" id="CHEBI:30879"/>
        <dbReference type="ChEBI" id="CHEBI:35924"/>
        <dbReference type="ChEBI" id="CHEBI:57925"/>
        <dbReference type="ChEBI" id="CHEBI:58297"/>
        <dbReference type="EC" id="1.11.1.27"/>
    </reaction>
</comment>
<keyword evidence="3" id="KW-0049">Antioxidant</keyword>
<evidence type="ECO:0000259" key="4">
    <source>
        <dbReference type="PROSITE" id="PS51352"/>
    </source>
</evidence>
<gene>
    <name evidence="5" type="ORF">NQT62_11540</name>
</gene>
<dbReference type="InterPro" id="IPR013740">
    <property type="entry name" value="Redoxin"/>
</dbReference>
<sequence length="167" mass="17925">MAIQAGDKLPSSTVYEFFHEETGGCSLGPNAFDVQKEAAGKTVAILALPGAYTPTCSAKHLPGFIQHAAEFRQRGVDEIWCVSVNDAFVMGAWGKEQGAAGKVRMLADGAAEFTRKIGMELDLTTRGMGVRSQRYSMLVKDGVVQLVNLDPPGTFENSTAEKLLSQL</sequence>
<dbReference type="PANTHER" id="PTHR10430">
    <property type="entry name" value="PEROXIREDOXIN"/>
    <property type="match status" value="1"/>
</dbReference>
<evidence type="ECO:0000256" key="3">
    <source>
        <dbReference type="RuleBase" id="RU366011"/>
    </source>
</evidence>
<dbReference type="InterPro" id="IPR036249">
    <property type="entry name" value="Thioredoxin-like_sf"/>
</dbReference>
<organism evidence="5 6">
    <name type="scientific">Limnobacter humi</name>
    <dbReference type="NCBI Taxonomy" id="1778671"/>
    <lineage>
        <taxon>Bacteria</taxon>
        <taxon>Pseudomonadati</taxon>
        <taxon>Pseudomonadota</taxon>
        <taxon>Betaproteobacteria</taxon>
        <taxon>Burkholderiales</taxon>
        <taxon>Burkholderiaceae</taxon>
        <taxon>Limnobacter</taxon>
    </lineage>
</organism>
<name>A0ABT1WK00_9BURK</name>
<evidence type="ECO:0000256" key="2">
    <source>
        <dbReference type="ARBA" id="ARBA00023002"/>
    </source>
</evidence>
<proteinExistence type="inferred from homology"/>
<protein>
    <recommendedName>
        <fullName evidence="3">Glutathione-dependent peroxiredoxin</fullName>
        <ecNumber evidence="3">1.11.1.27</ecNumber>
    </recommendedName>
</protein>
<dbReference type="Proteomes" id="UP001204142">
    <property type="component" value="Unassembled WGS sequence"/>
</dbReference>
<dbReference type="PANTHER" id="PTHR10430:SF16">
    <property type="entry name" value="PEROXIREDOXIN-5, MITOCHONDRIAL"/>
    <property type="match status" value="1"/>
</dbReference>
<dbReference type="CDD" id="cd03013">
    <property type="entry name" value="PRX5_like"/>
    <property type="match status" value="1"/>
</dbReference>
<comment type="similarity">
    <text evidence="3">Belongs to the peroxiredoxin family. Prx5 subfamily.</text>
</comment>
<dbReference type="EMBL" id="JANIGO010000003">
    <property type="protein sequence ID" value="MCQ8897067.1"/>
    <property type="molecule type" value="Genomic_DNA"/>
</dbReference>
<dbReference type="SUPFAM" id="SSF52833">
    <property type="entry name" value="Thioredoxin-like"/>
    <property type="match status" value="1"/>
</dbReference>
<dbReference type="PROSITE" id="PS51352">
    <property type="entry name" value="THIOREDOXIN_2"/>
    <property type="match status" value="1"/>
</dbReference>
<feature type="domain" description="Thioredoxin" evidence="4">
    <location>
        <begin position="3"/>
        <end position="167"/>
    </location>
</feature>
<keyword evidence="3" id="KW-0676">Redox-active center</keyword>
<accession>A0ABT1WK00</accession>
<dbReference type="InterPro" id="IPR037944">
    <property type="entry name" value="PRX5-like"/>
</dbReference>
<dbReference type="Gene3D" id="3.40.30.10">
    <property type="entry name" value="Glutaredoxin"/>
    <property type="match status" value="1"/>
</dbReference>
<evidence type="ECO:0000313" key="6">
    <source>
        <dbReference type="Proteomes" id="UP001204142"/>
    </source>
</evidence>
<comment type="function">
    <text evidence="3">Thiol-specific peroxidase that catalyzes the reduction of hydrogen peroxide and organic hydroperoxides to water and alcohols, respectively. Plays a role in cell protection against oxidative stress by detoxifying peroxides.</text>
</comment>
<keyword evidence="6" id="KW-1185">Reference proteome</keyword>
<reference evidence="5 6" key="1">
    <citation type="submission" date="2022-07" db="EMBL/GenBank/DDBJ databases">
        <authorList>
            <person name="Xamxidin M."/>
            <person name="Wu M."/>
        </authorList>
    </citation>
    <scope>NUCLEOTIDE SEQUENCE [LARGE SCALE GENOMIC DNA]</scope>
    <source>
        <strain evidence="5 6">NBRC 111650</strain>
    </source>
</reference>
<dbReference type="Pfam" id="PF08534">
    <property type="entry name" value="Redoxin"/>
    <property type="match status" value="1"/>
</dbReference>
<keyword evidence="2 3" id="KW-0560">Oxidoreductase</keyword>
<evidence type="ECO:0000256" key="1">
    <source>
        <dbReference type="ARBA" id="ARBA00022559"/>
    </source>
</evidence>
<keyword evidence="1 3" id="KW-0575">Peroxidase</keyword>